<evidence type="ECO:0000256" key="14">
    <source>
        <dbReference type="ARBA" id="ARBA00023137"/>
    </source>
</evidence>
<evidence type="ECO:0000313" key="21">
    <source>
        <dbReference type="EMBL" id="MBH5321256.1"/>
    </source>
</evidence>
<dbReference type="Proteomes" id="UP000602442">
    <property type="component" value="Unassembled WGS sequence"/>
</dbReference>
<keyword evidence="6" id="KW-0997">Cell inner membrane</keyword>
<dbReference type="PANTHER" id="PTHR32309">
    <property type="entry name" value="TYROSINE-PROTEIN KINASE"/>
    <property type="match status" value="1"/>
</dbReference>
<evidence type="ECO:0000256" key="10">
    <source>
        <dbReference type="ARBA" id="ARBA00022777"/>
    </source>
</evidence>
<keyword evidence="13 17" id="KW-0472">Membrane</keyword>
<dbReference type="Pfam" id="PF13614">
    <property type="entry name" value="AAA_31"/>
    <property type="match status" value="1"/>
</dbReference>
<keyword evidence="5" id="KW-1003">Cell membrane</keyword>
<evidence type="ECO:0000256" key="6">
    <source>
        <dbReference type="ARBA" id="ARBA00022519"/>
    </source>
</evidence>
<keyword evidence="12 17" id="KW-1133">Transmembrane helix</keyword>
<evidence type="ECO:0000259" key="20">
    <source>
        <dbReference type="Pfam" id="PF13807"/>
    </source>
</evidence>
<keyword evidence="7 21" id="KW-0808">Transferase</keyword>
<evidence type="ECO:0000256" key="2">
    <source>
        <dbReference type="ARBA" id="ARBA00007316"/>
    </source>
</evidence>
<evidence type="ECO:0000256" key="5">
    <source>
        <dbReference type="ARBA" id="ARBA00022475"/>
    </source>
</evidence>
<evidence type="ECO:0000256" key="9">
    <source>
        <dbReference type="ARBA" id="ARBA00022741"/>
    </source>
</evidence>
<keyword evidence="22" id="KW-1185">Reference proteome</keyword>
<accession>A0ABS0MZW1</accession>
<evidence type="ECO:0000313" key="22">
    <source>
        <dbReference type="Proteomes" id="UP000602442"/>
    </source>
</evidence>
<evidence type="ECO:0000256" key="16">
    <source>
        <dbReference type="SAM" id="Coils"/>
    </source>
</evidence>
<keyword evidence="11" id="KW-0067">ATP-binding</keyword>
<dbReference type="Gene3D" id="3.40.50.300">
    <property type="entry name" value="P-loop containing nucleotide triphosphate hydrolases"/>
    <property type="match status" value="1"/>
</dbReference>
<feature type="coiled-coil region" evidence="16">
    <location>
        <begin position="214"/>
        <end position="241"/>
    </location>
</feature>
<dbReference type="InterPro" id="IPR032807">
    <property type="entry name" value="GNVR"/>
</dbReference>
<dbReference type="CDD" id="cd05387">
    <property type="entry name" value="BY-kinase"/>
    <property type="match status" value="1"/>
</dbReference>
<dbReference type="EMBL" id="JAEANY010000001">
    <property type="protein sequence ID" value="MBH5321256.1"/>
    <property type="molecule type" value="Genomic_DNA"/>
</dbReference>
<keyword evidence="10" id="KW-0418">Kinase</keyword>
<organism evidence="21 22">
    <name type="scientific">Aurantiacibacter sediminis</name>
    <dbReference type="NCBI Taxonomy" id="2793064"/>
    <lineage>
        <taxon>Bacteria</taxon>
        <taxon>Pseudomonadati</taxon>
        <taxon>Pseudomonadota</taxon>
        <taxon>Alphaproteobacteria</taxon>
        <taxon>Sphingomonadales</taxon>
        <taxon>Erythrobacteraceae</taxon>
        <taxon>Aurantiacibacter</taxon>
    </lineage>
</organism>
<keyword evidence="8 17" id="KW-0812">Transmembrane</keyword>
<sequence length="733" mass="80787">MNETINIYGPRPQDVHDDEVYYGEDGGSLFTLNNIRALLWRQRYILVGVTAFALIAGLLLTLLMKPYYQATSQVRVDYNENDIVEGQDLTSTYLTGTEVARYLETQAAEIRSRSMALQVVDDLDLASGDRLLGPATDDAGTALSEEATMEARRAAAASMLVDNLTVEVPMESRVISIRYSAAEPVLSADVANGYARAFLSNDLDRSLQAYSYAREYLQEQIDDTRNALREAEILANQYARQNAIVGQPFTSVGGDGGDGDIVATPTLTASNLAQINRRYIETRAARIAAQERWQSVANTSAMELPEVQNSAVAQQLRGRIAELEARLADLLERYQEDFPAVREVRAEITSLERQLANVAAEIKTSIRNEFLVARNQEQALESELQRVSGEALDEQDRRVQYNLLDRDVAAYRAQLASLLERFNEISSAANLQSSKVTLLDEAIVPRSHYKPNLMRNMLIALVVGGGLALGLAFLREIFDDRLRSTADVERRLGVPALGQTPFTPEGEITEALDDPFSAISESYSSVRATLDFSLPEEARQVIQFTSGQQMEGKTTSAIAVAARYAAVGKKVLLMDVDLRRPAVGKRLTNQDPKEGLVSALYGRADYKSLLLQTQVPNLDVLPAGKAPPNPVEILSSGLMHDFLAQVRDTYDVIILDGPPVMGLADAPLVSRFVDCTVFVAEANRVEFGKTKSAVRRLRDAGANIAGAILTKYRALEAGESYNYEYQYYTYSKG</sequence>
<feature type="domain" description="AAA" evidence="19">
    <location>
        <begin position="552"/>
        <end position="663"/>
    </location>
</feature>
<dbReference type="NCBIfam" id="TIGR01007">
    <property type="entry name" value="eps_fam"/>
    <property type="match status" value="1"/>
</dbReference>
<comment type="similarity">
    <text evidence="2">Belongs to the CpsD/CapB family.</text>
</comment>
<dbReference type="InterPro" id="IPR005702">
    <property type="entry name" value="Wzc-like_C"/>
</dbReference>
<gene>
    <name evidence="21" type="ORF">I5L03_01495</name>
</gene>
<name>A0ABS0MZW1_9SPHN</name>
<feature type="domain" description="Polysaccharide chain length determinant N-terminal" evidence="18">
    <location>
        <begin position="30"/>
        <end position="123"/>
    </location>
</feature>
<dbReference type="InterPro" id="IPR050445">
    <property type="entry name" value="Bact_polysacc_biosynth/exp"/>
</dbReference>
<feature type="coiled-coil region" evidence="16">
    <location>
        <begin position="313"/>
        <end position="368"/>
    </location>
</feature>
<evidence type="ECO:0000256" key="4">
    <source>
        <dbReference type="ARBA" id="ARBA00011903"/>
    </source>
</evidence>
<feature type="transmembrane region" description="Helical" evidence="17">
    <location>
        <begin position="44"/>
        <end position="64"/>
    </location>
</feature>
<evidence type="ECO:0000256" key="17">
    <source>
        <dbReference type="SAM" id="Phobius"/>
    </source>
</evidence>
<evidence type="ECO:0000259" key="19">
    <source>
        <dbReference type="Pfam" id="PF13614"/>
    </source>
</evidence>
<dbReference type="EC" id="2.7.10.2" evidence="4"/>
<feature type="domain" description="Tyrosine-protein kinase G-rich" evidence="20">
    <location>
        <begin position="404"/>
        <end position="476"/>
    </location>
</feature>
<evidence type="ECO:0000256" key="11">
    <source>
        <dbReference type="ARBA" id="ARBA00022840"/>
    </source>
</evidence>
<dbReference type="Pfam" id="PF13807">
    <property type="entry name" value="GNVR"/>
    <property type="match status" value="1"/>
</dbReference>
<dbReference type="PANTHER" id="PTHR32309:SF13">
    <property type="entry name" value="FERRIC ENTEROBACTIN TRANSPORT PROTEIN FEPE"/>
    <property type="match status" value="1"/>
</dbReference>
<evidence type="ECO:0000259" key="18">
    <source>
        <dbReference type="Pfam" id="PF02706"/>
    </source>
</evidence>
<protein>
    <recommendedName>
        <fullName evidence="4">non-specific protein-tyrosine kinase</fullName>
        <ecNumber evidence="4">2.7.10.2</ecNumber>
    </recommendedName>
</protein>
<evidence type="ECO:0000256" key="1">
    <source>
        <dbReference type="ARBA" id="ARBA00004429"/>
    </source>
</evidence>
<proteinExistence type="inferred from homology"/>
<dbReference type="GO" id="GO:0004715">
    <property type="term" value="F:non-membrane spanning protein tyrosine kinase activity"/>
    <property type="evidence" value="ECO:0007669"/>
    <property type="project" value="UniProtKB-EC"/>
</dbReference>
<dbReference type="InterPro" id="IPR003856">
    <property type="entry name" value="LPS_length_determ_N"/>
</dbReference>
<evidence type="ECO:0000256" key="12">
    <source>
        <dbReference type="ARBA" id="ARBA00022989"/>
    </source>
</evidence>
<dbReference type="Pfam" id="PF02706">
    <property type="entry name" value="Wzz"/>
    <property type="match status" value="1"/>
</dbReference>
<reference evidence="21 22" key="1">
    <citation type="submission" date="2020-11" db="EMBL/GenBank/DDBJ databases">
        <title>Erythrobacter sediminis sp. nov., a marine bacterium from a tidal flat of Garorim Bay.</title>
        <authorList>
            <person name="Kim D."/>
            <person name="Yoo Y."/>
            <person name="Kim J.-J."/>
        </authorList>
    </citation>
    <scope>NUCLEOTIDE SEQUENCE [LARGE SCALE GENOMIC DNA]</scope>
    <source>
        <strain evidence="21 22">JGD-13</strain>
    </source>
</reference>
<evidence type="ECO:0000256" key="7">
    <source>
        <dbReference type="ARBA" id="ARBA00022679"/>
    </source>
</evidence>
<evidence type="ECO:0000256" key="15">
    <source>
        <dbReference type="ARBA" id="ARBA00051245"/>
    </source>
</evidence>
<keyword evidence="9" id="KW-0547">Nucleotide-binding</keyword>
<keyword evidence="16" id="KW-0175">Coiled coil</keyword>
<comment type="subcellular location">
    <subcellularLocation>
        <location evidence="1">Cell inner membrane</location>
        <topology evidence="1">Multi-pass membrane protein</topology>
    </subcellularLocation>
</comment>
<dbReference type="SUPFAM" id="SSF52540">
    <property type="entry name" value="P-loop containing nucleoside triphosphate hydrolases"/>
    <property type="match status" value="1"/>
</dbReference>
<dbReference type="InterPro" id="IPR025669">
    <property type="entry name" value="AAA_dom"/>
</dbReference>
<evidence type="ECO:0000256" key="3">
    <source>
        <dbReference type="ARBA" id="ARBA00008883"/>
    </source>
</evidence>
<dbReference type="RefSeq" id="WP_197919938.1">
    <property type="nucleotide sequence ID" value="NZ_CAWPTA010000006.1"/>
</dbReference>
<keyword evidence="14" id="KW-0829">Tyrosine-protein kinase</keyword>
<comment type="caution">
    <text evidence="21">The sequence shown here is derived from an EMBL/GenBank/DDBJ whole genome shotgun (WGS) entry which is preliminary data.</text>
</comment>
<dbReference type="InterPro" id="IPR027417">
    <property type="entry name" value="P-loop_NTPase"/>
</dbReference>
<comment type="catalytic activity">
    <reaction evidence="15">
        <text>L-tyrosyl-[protein] + ATP = O-phospho-L-tyrosyl-[protein] + ADP + H(+)</text>
        <dbReference type="Rhea" id="RHEA:10596"/>
        <dbReference type="Rhea" id="RHEA-COMP:10136"/>
        <dbReference type="Rhea" id="RHEA-COMP:20101"/>
        <dbReference type="ChEBI" id="CHEBI:15378"/>
        <dbReference type="ChEBI" id="CHEBI:30616"/>
        <dbReference type="ChEBI" id="CHEBI:46858"/>
        <dbReference type="ChEBI" id="CHEBI:61978"/>
        <dbReference type="ChEBI" id="CHEBI:456216"/>
        <dbReference type="EC" id="2.7.10.2"/>
    </reaction>
</comment>
<comment type="similarity">
    <text evidence="3">Belongs to the etk/wzc family.</text>
</comment>
<evidence type="ECO:0000256" key="8">
    <source>
        <dbReference type="ARBA" id="ARBA00022692"/>
    </source>
</evidence>
<evidence type="ECO:0000256" key="13">
    <source>
        <dbReference type="ARBA" id="ARBA00023136"/>
    </source>
</evidence>